<evidence type="ECO:0000256" key="1">
    <source>
        <dbReference type="SAM" id="SignalP"/>
    </source>
</evidence>
<dbReference type="KEGG" id="xfa:XF_0971"/>
<feature type="signal peptide" evidence="1">
    <location>
        <begin position="1"/>
        <end position="17"/>
    </location>
</feature>
<protein>
    <submittedName>
        <fullName evidence="2">Uncharacterized protein</fullName>
    </submittedName>
</protein>
<organism evidence="2 3">
    <name type="scientific">Xylella fastidiosa (strain 9a5c)</name>
    <dbReference type="NCBI Taxonomy" id="160492"/>
    <lineage>
        <taxon>Bacteria</taxon>
        <taxon>Pseudomonadati</taxon>
        <taxon>Pseudomonadota</taxon>
        <taxon>Gammaproteobacteria</taxon>
        <taxon>Lysobacterales</taxon>
        <taxon>Lysobacteraceae</taxon>
        <taxon>Xylella</taxon>
    </lineage>
</organism>
<dbReference type="STRING" id="160492.XF_0971"/>
<sequence>MSLRCCCSIGMRAALWCAVLWDGAVCLCQSCCCEAGHHGFFGVMQVVALIIRK</sequence>
<dbReference type="EMBL" id="AE003849">
    <property type="protein sequence ID" value="AAF83781.1"/>
    <property type="molecule type" value="Genomic_DNA"/>
</dbReference>
<reference evidence="2 3" key="1">
    <citation type="journal article" date="2000" name="Nature">
        <title>The genome sequence of the plant pathogen Xylella fastidiosa.</title>
        <authorList>
            <person name="Simpson A.J."/>
            <person name="Reinach F.C."/>
            <person name="Arruda P."/>
            <person name="Abreu F.A."/>
            <person name="Acencio M."/>
            <person name="Alvarenga R."/>
            <person name="Alves L.M."/>
            <person name="Araya J.E."/>
            <person name="Baia G.S."/>
            <person name="Baptista C.S."/>
            <person name="Barros M.H."/>
            <person name="Bonaccorsi E.D."/>
            <person name="Bordin S."/>
            <person name="Bove J.M."/>
            <person name="Briones M.R."/>
            <person name="Bueno M.R."/>
            <person name="Camargo A.A."/>
            <person name="Camargo L.E."/>
            <person name="Carraro D.M."/>
            <person name="Carrer H."/>
            <person name="Colauto N.B."/>
            <person name="Colombo C."/>
            <person name="Costa F.F."/>
            <person name="Costa M.C."/>
            <person name="Costa-Neto C.M."/>
            <person name="Coutinho L.L."/>
            <person name="Cristofani M."/>
            <person name="Dias-Neto E."/>
            <person name="Docena C."/>
            <person name="El-Dorry H."/>
            <person name="Facincani A.P."/>
            <person name="Ferreira A.J."/>
            <person name="Ferreira V.C."/>
            <person name="Ferro J.A."/>
            <person name="Fraga J.S."/>
            <person name="Franca S.C."/>
            <person name="Franco M.C."/>
            <person name="Frohme M."/>
            <person name="Furlan L.R."/>
            <person name="Garnier M."/>
            <person name="Goldman G.H."/>
            <person name="Goldman M.H."/>
            <person name="Gomes S.L."/>
            <person name="Gruber A."/>
            <person name="Ho P.L."/>
            <person name="Hoheisel J.D."/>
            <person name="Junqueira M.L."/>
            <person name="Kemper E.L."/>
            <person name="Kitajima J.P."/>
            <person name="Krieger J.E."/>
            <person name="Kuramae E.E."/>
            <person name="Laigret F."/>
            <person name="Lambais M.R."/>
            <person name="Leite L.C."/>
            <person name="Lemos E.G."/>
            <person name="Lemos M.V."/>
            <person name="Lopes S.A."/>
            <person name="Lopes C.R."/>
            <person name="Machado J.A."/>
            <person name="Machado M.A."/>
            <person name="Madeira A.M."/>
            <person name="Madeira H.M."/>
            <person name="Marino C.L."/>
            <person name="Marques M.V."/>
            <person name="Martins E.A."/>
            <person name="Martins E.M."/>
            <person name="Matsukuma A.Y."/>
            <person name="Menck C.F."/>
            <person name="Miracca E.C."/>
            <person name="Miyaki C.Y."/>
            <person name="Monteriro-Vitorello C.B."/>
            <person name="Moon D.H."/>
            <person name="Nagai M.A."/>
            <person name="Nascimento A.L."/>
            <person name="Netto L.E."/>
            <person name="Nhani A.Jr."/>
            <person name="Nobrega F.G."/>
            <person name="Nunes L.R."/>
            <person name="Oliveira M.A."/>
            <person name="de Oliveira M.C."/>
            <person name="de Oliveira R.C."/>
            <person name="Palmieri D.A."/>
            <person name="Paris A."/>
            <person name="Peixoto B.R."/>
            <person name="Pereira G.A."/>
            <person name="Pereira H.A.Jr."/>
            <person name="Pesquero J.B."/>
            <person name="Quaggio R.B."/>
            <person name="Roberto P.G."/>
            <person name="Rodrigues V."/>
            <person name="de M Rosa A.J."/>
            <person name="de Rosa V.E.Jr."/>
            <person name="de Sa R.G."/>
            <person name="Santelli R.V."/>
            <person name="Sawasaki H.E."/>
            <person name="da Silva A.C."/>
            <person name="da Silva A.M."/>
            <person name="da Silva F.R."/>
            <person name="da Silva W.A.Jr."/>
            <person name="da Silveira J.F."/>
            <person name="Silvestri M.L."/>
            <person name="Siqueira W.J."/>
            <person name="de Souza A.A."/>
            <person name="de Souza A.P."/>
            <person name="Terenzi M.F."/>
            <person name="Truffi D."/>
            <person name="Tsai S.M."/>
            <person name="Tsuhako M.H."/>
            <person name="Vallada H."/>
            <person name="Van Sluys M.A."/>
            <person name="Verjovski-Almeida S."/>
            <person name="Vettore A.L."/>
            <person name="Zago M.A."/>
            <person name="Zatz M."/>
            <person name="Meidanis J."/>
            <person name="Setubal J.C."/>
        </authorList>
    </citation>
    <scope>NUCLEOTIDE SEQUENCE [LARGE SCALE GENOMIC DNA]</scope>
    <source>
        <strain evidence="2 3">9a5c</strain>
    </source>
</reference>
<dbReference type="PIR" id="H82739">
    <property type="entry name" value="H82739"/>
</dbReference>
<keyword evidence="1" id="KW-0732">Signal</keyword>
<feature type="chain" id="PRO_5004335830" evidence="1">
    <location>
        <begin position="18"/>
        <end position="53"/>
    </location>
</feature>
<evidence type="ECO:0000313" key="2">
    <source>
        <dbReference type="EMBL" id="AAF83781.1"/>
    </source>
</evidence>
<dbReference type="HOGENOM" id="CLU_3067787_0_0_6"/>
<evidence type="ECO:0000313" key="3">
    <source>
        <dbReference type="Proteomes" id="UP000000812"/>
    </source>
</evidence>
<proteinExistence type="predicted"/>
<accession>Q9PEQ7</accession>
<dbReference type="AlphaFoldDB" id="Q9PEQ7"/>
<gene>
    <name evidence="2" type="ordered locus">XF_0971</name>
</gene>
<dbReference type="Proteomes" id="UP000000812">
    <property type="component" value="Chromosome"/>
</dbReference>
<name>Q9PEQ7_XYLFA</name>